<sequence>MEALQRQHWSISIEAKANGVGFKLKLYRILHCSRLSFLLRIPRSRFSLNFKLRTTLSACEGTGKSSFSRLFGRLCHWKSRSIAKKKDVLFVKRSKTGKPEWSGFRFPFQDPVAAMMGSLSLLFYSASKRDHGGIVIHGLTFIFFLMILLSFKMKKIHFSLVLAITIISTIGISCVCMSYQDCFTVPARISGMNFITAGCLFALSQLVKPRDLRPAGFYASSVKFLMKRKQDMHMMLREVCGGLKRRCVIGYLKVQ</sequence>
<name>A0ACB7V2Q5_DIOAL</name>
<evidence type="ECO:0000313" key="1">
    <source>
        <dbReference type="EMBL" id="KAH7667490.1"/>
    </source>
</evidence>
<protein>
    <submittedName>
        <fullName evidence="1">Uncharacterized protein</fullName>
    </submittedName>
</protein>
<comment type="caution">
    <text evidence="1">The sequence shown here is derived from an EMBL/GenBank/DDBJ whole genome shotgun (WGS) entry which is preliminary data.</text>
</comment>
<accession>A0ACB7V2Q5</accession>
<dbReference type="Proteomes" id="UP000827976">
    <property type="component" value="Chromosome 12"/>
</dbReference>
<evidence type="ECO:0000313" key="2">
    <source>
        <dbReference type="Proteomes" id="UP000827976"/>
    </source>
</evidence>
<dbReference type="EMBL" id="CM037022">
    <property type="protein sequence ID" value="KAH7667490.1"/>
    <property type="molecule type" value="Genomic_DNA"/>
</dbReference>
<reference evidence="2" key="1">
    <citation type="journal article" date="2022" name="Nat. Commun.">
        <title>Chromosome evolution and the genetic basis of agronomically important traits in greater yam.</title>
        <authorList>
            <person name="Bredeson J.V."/>
            <person name="Lyons J.B."/>
            <person name="Oniyinde I.O."/>
            <person name="Okereke N.R."/>
            <person name="Kolade O."/>
            <person name="Nnabue I."/>
            <person name="Nwadili C.O."/>
            <person name="Hribova E."/>
            <person name="Parker M."/>
            <person name="Nwogha J."/>
            <person name="Shu S."/>
            <person name="Carlson J."/>
            <person name="Kariba R."/>
            <person name="Muthemba S."/>
            <person name="Knop K."/>
            <person name="Barton G.J."/>
            <person name="Sherwood A.V."/>
            <person name="Lopez-Montes A."/>
            <person name="Asiedu R."/>
            <person name="Jamnadass R."/>
            <person name="Muchugi A."/>
            <person name="Goodstein D."/>
            <person name="Egesi C.N."/>
            <person name="Featherston J."/>
            <person name="Asfaw A."/>
            <person name="Simpson G.G."/>
            <person name="Dolezel J."/>
            <person name="Hendre P.S."/>
            <person name="Van Deynze A."/>
            <person name="Kumar P.L."/>
            <person name="Obidiegwu J.E."/>
            <person name="Bhattacharjee R."/>
            <person name="Rokhsar D.S."/>
        </authorList>
    </citation>
    <scope>NUCLEOTIDE SEQUENCE [LARGE SCALE GENOMIC DNA]</scope>
    <source>
        <strain evidence="2">cv. TDa95/00328</strain>
    </source>
</reference>
<keyword evidence="2" id="KW-1185">Reference proteome</keyword>
<gene>
    <name evidence="1" type="ORF">IHE45_12G061500</name>
</gene>
<organism evidence="1 2">
    <name type="scientific">Dioscorea alata</name>
    <name type="common">Purple yam</name>
    <dbReference type="NCBI Taxonomy" id="55571"/>
    <lineage>
        <taxon>Eukaryota</taxon>
        <taxon>Viridiplantae</taxon>
        <taxon>Streptophyta</taxon>
        <taxon>Embryophyta</taxon>
        <taxon>Tracheophyta</taxon>
        <taxon>Spermatophyta</taxon>
        <taxon>Magnoliopsida</taxon>
        <taxon>Liliopsida</taxon>
        <taxon>Dioscoreales</taxon>
        <taxon>Dioscoreaceae</taxon>
        <taxon>Dioscorea</taxon>
    </lineage>
</organism>
<proteinExistence type="predicted"/>